<name>A0AAV7GT36_DENCH</name>
<evidence type="ECO:0000313" key="3">
    <source>
        <dbReference type="Proteomes" id="UP000775213"/>
    </source>
</evidence>
<reference evidence="2 3" key="1">
    <citation type="journal article" date="2021" name="Hortic Res">
        <title>Chromosome-scale assembly of the Dendrobium chrysotoxum genome enhances the understanding of orchid evolution.</title>
        <authorList>
            <person name="Zhang Y."/>
            <person name="Zhang G.Q."/>
            <person name="Zhang D."/>
            <person name="Liu X.D."/>
            <person name="Xu X.Y."/>
            <person name="Sun W.H."/>
            <person name="Yu X."/>
            <person name="Zhu X."/>
            <person name="Wang Z.W."/>
            <person name="Zhao X."/>
            <person name="Zhong W.Y."/>
            <person name="Chen H."/>
            <person name="Yin W.L."/>
            <person name="Huang T."/>
            <person name="Niu S.C."/>
            <person name="Liu Z.J."/>
        </authorList>
    </citation>
    <scope>NUCLEOTIDE SEQUENCE [LARGE SCALE GENOMIC DNA]</scope>
    <source>
        <strain evidence="2">Lindl</strain>
    </source>
</reference>
<keyword evidence="3" id="KW-1185">Reference proteome</keyword>
<sequence>MEVVWQNSDDWQKFDIEEKSDGSLGIGGGSNDGERRSCKATKADDVASTVTNYSLIIFYRKFHFPNNLVVMTPKRFDQAFLPPSGYLTIYKINLQAGL</sequence>
<gene>
    <name evidence="2" type="ORF">IEQ34_011518</name>
</gene>
<dbReference type="EMBL" id="JAGFBR010000011">
    <property type="protein sequence ID" value="KAH0458704.1"/>
    <property type="molecule type" value="Genomic_DNA"/>
</dbReference>
<comment type="caution">
    <text evidence="2">The sequence shown here is derived from an EMBL/GenBank/DDBJ whole genome shotgun (WGS) entry which is preliminary data.</text>
</comment>
<protein>
    <submittedName>
        <fullName evidence="2">Uncharacterized protein</fullName>
    </submittedName>
</protein>
<accession>A0AAV7GT36</accession>
<organism evidence="2 3">
    <name type="scientific">Dendrobium chrysotoxum</name>
    <name type="common">Orchid</name>
    <dbReference type="NCBI Taxonomy" id="161865"/>
    <lineage>
        <taxon>Eukaryota</taxon>
        <taxon>Viridiplantae</taxon>
        <taxon>Streptophyta</taxon>
        <taxon>Embryophyta</taxon>
        <taxon>Tracheophyta</taxon>
        <taxon>Spermatophyta</taxon>
        <taxon>Magnoliopsida</taxon>
        <taxon>Liliopsida</taxon>
        <taxon>Asparagales</taxon>
        <taxon>Orchidaceae</taxon>
        <taxon>Epidendroideae</taxon>
        <taxon>Malaxideae</taxon>
        <taxon>Dendrobiinae</taxon>
        <taxon>Dendrobium</taxon>
    </lineage>
</organism>
<dbReference type="AlphaFoldDB" id="A0AAV7GT36"/>
<proteinExistence type="predicted"/>
<evidence type="ECO:0000256" key="1">
    <source>
        <dbReference type="SAM" id="MobiDB-lite"/>
    </source>
</evidence>
<feature type="region of interest" description="Disordered" evidence="1">
    <location>
        <begin position="19"/>
        <end position="40"/>
    </location>
</feature>
<evidence type="ECO:0000313" key="2">
    <source>
        <dbReference type="EMBL" id="KAH0458704.1"/>
    </source>
</evidence>
<dbReference type="Proteomes" id="UP000775213">
    <property type="component" value="Unassembled WGS sequence"/>
</dbReference>